<feature type="domain" description="NAD-dependent epimerase/dehydratase" evidence="1">
    <location>
        <begin position="7"/>
        <end position="169"/>
    </location>
</feature>
<dbReference type="PANTHER" id="PTHR43245">
    <property type="entry name" value="BIFUNCTIONAL POLYMYXIN RESISTANCE PROTEIN ARNA"/>
    <property type="match status" value="1"/>
</dbReference>
<name>A0A1M6HKM7_9BACT</name>
<dbReference type="InterPro" id="IPR001509">
    <property type="entry name" value="Epimerase_deHydtase"/>
</dbReference>
<dbReference type="Gene3D" id="3.40.50.720">
    <property type="entry name" value="NAD(P)-binding Rossmann-like Domain"/>
    <property type="match status" value="1"/>
</dbReference>
<dbReference type="Proteomes" id="UP000184418">
    <property type="component" value="Unassembled WGS sequence"/>
</dbReference>
<dbReference type="STRING" id="1121955.SAMN02745146_2542"/>
<protein>
    <submittedName>
        <fullName evidence="2">Nucleoside-diphosphate-sugar epimerase</fullName>
    </submittedName>
</protein>
<proteinExistence type="predicted"/>
<evidence type="ECO:0000313" key="2">
    <source>
        <dbReference type="EMBL" id="SHJ22736.1"/>
    </source>
</evidence>
<dbReference type="RefSeq" id="WP_073109812.1">
    <property type="nucleotide sequence ID" value="NZ_FQYN01000005.1"/>
</dbReference>
<dbReference type="EMBL" id="FQYN01000005">
    <property type="protein sequence ID" value="SHJ22736.1"/>
    <property type="molecule type" value="Genomic_DNA"/>
</dbReference>
<evidence type="ECO:0000259" key="1">
    <source>
        <dbReference type="Pfam" id="PF01370"/>
    </source>
</evidence>
<dbReference type="AlphaFoldDB" id="A0A1M6HKM7"/>
<dbReference type="InterPro" id="IPR036291">
    <property type="entry name" value="NAD(P)-bd_dom_sf"/>
</dbReference>
<evidence type="ECO:0000313" key="3">
    <source>
        <dbReference type="Proteomes" id="UP000184418"/>
    </source>
</evidence>
<accession>A0A1M6HKM7</accession>
<dbReference type="SUPFAM" id="SSF51735">
    <property type="entry name" value="NAD(P)-binding Rossmann-fold domains"/>
    <property type="match status" value="1"/>
</dbReference>
<reference evidence="2 3" key="1">
    <citation type="submission" date="2016-11" db="EMBL/GenBank/DDBJ databases">
        <authorList>
            <person name="Jaros S."/>
            <person name="Januszkiewicz K."/>
            <person name="Wedrychowicz H."/>
        </authorList>
    </citation>
    <scope>NUCLEOTIDE SEQUENCE [LARGE SCALE GENOMIC DNA]</scope>
    <source>
        <strain evidence="2 3">DSM 21074</strain>
    </source>
</reference>
<dbReference type="Pfam" id="PF01370">
    <property type="entry name" value="Epimerase"/>
    <property type="match status" value="1"/>
</dbReference>
<dbReference type="OrthoDB" id="9801056at2"/>
<dbReference type="InterPro" id="IPR050177">
    <property type="entry name" value="Lipid_A_modif_metabolic_enz"/>
</dbReference>
<keyword evidence="3" id="KW-1185">Reference proteome</keyword>
<sequence length="289" mass="32250">MLPLATVFVTGSSGRLGQEIVRLLRAKGYRVIGADLLPADTTDLLLDIRDAQAVSRALRGADAVIHTAALHGRHYELGVARLEFVRTNIEGTLHLLNACRQHGIGKFLYTSTTSIYGQAMVHPTQAVWVDEDLRPEPRDIYDITKQAAEALCQDFFVQEGLETVVLRVGRFLPEPANLAANHRLYRGLDERDGALGHLLALEHRFTTFETFNITGSSPFQREDVGLLKQQPAQVIAQRLPMAPAAYQRLGWQFPTTIDRVYSSEKARRVLGYQPHYTAERLLQQALAAL</sequence>
<gene>
    <name evidence="2" type="ORF">SAMN02745146_2542</name>
</gene>
<dbReference type="PANTHER" id="PTHR43245:SF54">
    <property type="entry name" value="BLL0593 PROTEIN"/>
    <property type="match status" value="1"/>
</dbReference>
<organism evidence="2 3">
    <name type="scientific">Hymenobacter daecheongensis DSM 21074</name>
    <dbReference type="NCBI Taxonomy" id="1121955"/>
    <lineage>
        <taxon>Bacteria</taxon>
        <taxon>Pseudomonadati</taxon>
        <taxon>Bacteroidota</taxon>
        <taxon>Cytophagia</taxon>
        <taxon>Cytophagales</taxon>
        <taxon>Hymenobacteraceae</taxon>
        <taxon>Hymenobacter</taxon>
    </lineage>
</organism>